<keyword evidence="2" id="KW-0472">Membrane</keyword>
<keyword evidence="2" id="KW-1133">Transmembrane helix</keyword>
<evidence type="ECO:0000313" key="4">
    <source>
        <dbReference type="EMBL" id="UQS81706.1"/>
    </source>
</evidence>
<accession>A0ABY4P856</accession>
<evidence type="ECO:0000256" key="2">
    <source>
        <dbReference type="SAM" id="Phobius"/>
    </source>
</evidence>
<dbReference type="Gene3D" id="1.10.260.40">
    <property type="entry name" value="lambda repressor-like DNA-binding domains"/>
    <property type="match status" value="1"/>
</dbReference>
<dbReference type="PANTHER" id="PTHR34475:SF1">
    <property type="entry name" value="CYTOSKELETON PROTEIN RODZ"/>
    <property type="match status" value="1"/>
</dbReference>
<gene>
    <name evidence="4" type="ORF">MOO45_05750</name>
</gene>
<dbReference type="Proteomes" id="UP000831495">
    <property type="component" value="Chromosome"/>
</dbReference>
<dbReference type="InterPro" id="IPR025194">
    <property type="entry name" value="RodZ-like_C"/>
</dbReference>
<evidence type="ECO:0000313" key="5">
    <source>
        <dbReference type="Proteomes" id="UP000831495"/>
    </source>
</evidence>
<dbReference type="InterPro" id="IPR010982">
    <property type="entry name" value="Lambda_DNA-bd_dom_sf"/>
</dbReference>
<feature type="region of interest" description="Disordered" evidence="1">
    <location>
        <begin position="134"/>
        <end position="175"/>
    </location>
</feature>
<name>A0ABY4P856_9LACO</name>
<dbReference type="Pfam" id="PF13413">
    <property type="entry name" value="HTH_25"/>
    <property type="match status" value="1"/>
</dbReference>
<protein>
    <submittedName>
        <fullName evidence="4">DUF4115 domain-containing protein</fullName>
    </submittedName>
</protein>
<dbReference type="InterPro" id="IPR050400">
    <property type="entry name" value="Bact_Cytoskel_RodZ"/>
</dbReference>
<reference evidence="4" key="1">
    <citation type="journal article" date="2022" name="Int. J. Syst. Evol. Microbiol.">
        <title>Apilactobacillus apisilvae sp. nov., Nicolia spurrieriana gen. nov. sp. nov., Bombilactobacillus folatiphilus sp. nov. and Bombilactobacillus thymidiniphilus sp. nov., four new lactic acid bacterial isolates from stingless bees Tetragonula carbonaria and Austroplebeia australis.</title>
        <authorList>
            <person name="Oliphant S.A."/>
            <person name="Watson-Haigh N.S."/>
            <person name="Sumby K.M."/>
            <person name="Gardner J."/>
            <person name="Groom S."/>
            <person name="Jiranek V."/>
        </authorList>
    </citation>
    <scope>NUCLEOTIDE SEQUENCE</scope>
    <source>
        <strain evidence="4">SG4_D2</strain>
    </source>
</reference>
<feature type="domain" description="Cytoskeleton protein RodZ-like C-terminal" evidence="3">
    <location>
        <begin position="206"/>
        <end position="271"/>
    </location>
</feature>
<proteinExistence type="predicted"/>
<keyword evidence="2" id="KW-0812">Transmembrane</keyword>
<feature type="transmembrane region" description="Helical" evidence="2">
    <location>
        <begin position="107"/>
        <end position="125"/>
    </location>
</feature>
<sequence>MSELGDKLRDARLAKGYTIDDLQKITKIQKRYLMAIEEGRLDQLPGDFYIRAFIKQYADSVGLNSTQLLQEFSDEVPQVQPEESPQEQPVVKRDSLLLNLKRRWPQILILAVVLLIVILICLVAVKVHHQSVDPIPTSDQKVEQPKKKSKPKIAKKPKPATSAVKSTKKSQPRTMKITADPNTSDQFVISNWQTDQQHQIQLQATTAQSWISVNADGQNIWQGALNPNNAHKVTLEGSVKEFKIQTGNAPVTKVLIDNQALPVPSDQTGVVHAYTIKIKE</sequence>
<dbReference type="SUPFAM" id="SSF47413">
    <property type="entry name" value="lambda repressor-like DNA-binding domains"/>
    <property type="match status" value="1"/>
</dbReference>
<evidence type="ECO:0000259" key="3">
    <source>
        <dbReference type="Pfam" id="PF13464"/>
    </source>
</evidence>
<organism evidence="4 5">
    <name type="scientific">Bombilactobacillus folatiphilus</name>
    <dbReference type="NCBI Taxonomy" id="2923362"/>
    <lineage>
        <taxon>Bacteria</taxon>
        <taxon>Bacillati</taxon>
        <taxon>Bacillota</taxon>
        <taxon>Bacilli</taxon>
        <taxon>Lactobacillales</taxon>
        <taxon>Lactobacillaceae</taxon>
        <taxon>Bombilactobacillus</taxon>
    </lineage>
</organism>
<dbReference type="RefSeq" id="WP_249513974.1">
    <property type="nucleotide sequence ID" value="NZ_CP093366.1"/>
</dbReference>
<feature type="compositionally biased region" description="Basic residues" evidence="1">
    <location>
        <begin position="147"/>
        <end position="158"/>
    </location>
</feature>
<dbReference type="EMBL" id="CP093366">
    <property type="protein sequence ID" value="UQS81706.1"/>
    <property type="molecule type" value="Genomic_DNA"/>
</dbReference>
<keyword evidence="5" id="KW-1185">Reference proteome</keyword>
<dbReference type="PANTHER" id="PTHR34475">
    <property type="match status" value="1"/>
</dbReference>
<dbReference type="Pfam" id="PF13464">
    <property type="entry name" value="RodZ_C"/>
    <property type="match status" value="1"/>
</dbReference>
<evidence type="ECO:0000256" key="1">
    <source>
        <dbReference type="SAM" id="MobiDB-lite"/>
    </source>
</evidence>